<protein>
    <recommendedName>
        <fullName evidence="8">Embryogenesis-associated protein EMB8</fullName>
    </recommendedName>
</protein>
<feature type="compositionally biased region" description="Low complexity" evidence="2">
    <location>
        <begin position="1344"/>
        <end position="1354"/>
    </location>
</feature>
<feature type="transmembrane region" description="Helical" evidence="3">
    <location>
        <begin position="1541"/>
        <end position="1564"/>
    </location>
</feature>
<feature type="compositionally biased region" description="Basic and acidic residues" evidence="2">
    <location>
        <begin position="756"/>
        <end position="774"/>
    </location>
</feature>
<dbReference type="SUPFAM" id="SSF53474">
    <property type="entry name" value="alpha/beta-Hydrolases"/>
    <property type="match status" value="1"/>
</dbReference>
<organism evidence="6 7">
    <name type="scientific">Ficus carica</name>
    <name type="common">Common fig</name>
    <dbReference type="NCBI Taxonomy" id="3494"/>
    <lineage>
        <taxon>Eukaryota</taxon>
        <taxon>Viridiplantae</taxon>
        <taxon>Streptophyta</taxon>
        <taxon>Embryophyta</taxon>
        <taxon>Tracheophyta</taxon>
        <taxon>Spermatophyta</taxon>
        <taxon>Magnoliopsida</taxon>
        <taxon>eudicotyledons</taxon>
        <taxon>Gunneridae</taxon>
        <taxon>Pentapetalae</taxon>
        <taxon>rosids</taxon>
        <taxon>fabids</taxon>
        <taxon>Rosales</taxon>
        <taxon>Moraceae</taxon>
        <taxon>Ficeae</taxon>
        <taxon>Ficus</taxon>
    </lineage>
</organism>
<feature type="region of interest" description="Disordered" evidence="2">
    <location>
        <begin position="695"/>
        <end position="895"/>
    </location>
</feature>
<evidence type="ECO:0000256" key="2">
    <source>
        <dbReference type="SAM" id="MobiDB-lite"/>
    </source>
</evidence>
<feature type="transmembrane region" description="Helical" evidence="3">
    <location>
        <begin position="1584"/>
        <end position="1606"/>
    </location>
</feature>
<dbReference type="GO" id="GO:0080120">
    <property type="term" value="P:CAAX-box protein maturation"/>
    <property type="evidence" value="ECO:0007669"/>
    <property type="project" value="UniProtKB-ARBA"/>
</dbReference>
<feature type="compositionally biased region" description="Basic and acidic residues" evidence="2">
    <location>
        <begin position="928"/>
        <end position="944"/>
    </location>
</feature>
<dbReference type="Pfam" id="PF24930">
    <property type="entry name" value="DUF7750"/>
    <property type="match status" value="1"/>
</dbReference>
<dbReference type="GO" id="GO:0004175">
    <property type="term" value="F:endopeptidase activity"/>
    <property type="evidence" value="ECO:0007669"/>
    <property type="project" value="UniProtKB-ARBA"/>
</dbReference>
<proteinExistence type="inferred from homology"/>
<name>A0AA88AZA7_FICCA</name>
<dbReference type="Pfam" id="PF02517">
    <property type="entry name" value="Rce1-like"/>
    <property type="match status" value="1"/>
</dbReference>
<dbReference type="EMBL" id="BTGU01000044">
    <property type="protein sequence ID" value="GMN52926.1"/>
    <property type="molecule type" value="Genomic_DNA"/>
</dbReference>
<feature type="compositionally biased region" description="Polar residues" evidence="2">
    <location>
        <begin position="981"/>
        <end position="990"/>
    </location>
</feature>
<keyword evidence="3" id="KW-0472">Membrane</keyword>
<dbReference type="GO" id="GO:0034338">
    <property type="term" value="F:short-chain carboxylesterase activity"/>
    <property type="evidence" value="ECO:0007669"/>
    <property type="project" value="TreeGrafter"/>
</dbReference>
<dbReference type="InterPro" id="IPR003675">
    <property type="entry name" value="Rce1/LyrA-like_dom"/>
</dbReference>
<evidence type="ECO:0000256" key="3">
    <source>
        <dbReference type="SAM" id="Phobius"/>
    </source>
</evidence>
<reference evidence="6" key="1">
    <citation type="submission" date="2023-07" db="EMBL/GenBank/DDBJ databases">
        <title>draft genome sequence of fig (Ficus carica).</title>
        <authorList>
            <person name="Takahashi T."/>
            <person name="Nishimura K."/>
        </authorList>
    </citation>
    <scope>NUCLEOTIDE SEQUENCE</scope>
</reference>
<feature type="domain" description="CAAX prenyl protease 2/Lysostaphin resistance protein A-like" evidence="4">
    <location>
        <begin position="1595"/>
        <end position="1675"/>
    </location>
</feature>
<feature type="transmembrane region" description="Helical" evidence="3">
    <location>
        <begin position="1670"/>
        <end position="1688"/>
    </location>
</feature>
<feature type="compositionally biased region" description="Polar residues" evidence="2">
    <location>
        <begin position="727"/>
        <end position="755"/>
    </location>
</feature>
<comment type="caution">
    <text evidence="6">The sequence shown here is derived from an EMBL/GenBank/DDBJ whole genome shotgun (WGS) entry which is preliminary data.</text>
</comment>
<feature type="compositionally biased region" description="Basic and acidic residues" evidence="2">
    <location>
        <begin position="1094"/>
        <end position="1106"/>
    </location>
</feature>
<accession>A0AA88AZA7</accession>
<comment type="similarity">
    <text evidence="1">Belongs to the AB hydrolase superfamily. AB hydrolase 4 family.</text>
</comment>
<dbReference type="InterPro" id="IPR050960">
    <property type="entry name" value="AB_hydrolase_4_sf"/>
</dbReference>
<feature type="domain" description="DUF7750" evidence="5">
    <location>
        <begin position="587"/>
        <end position="651"/>
    </location>
</feature>
<dbReference type="Gene3D" id="3.40.50.1820">
    <property type="entry name" value="alpha/beta hydrolase"/>
    <property type="match status" value="1"/>
</dbReference>
<evidence type="ECO:0000259" key="4">
    <source>
        <dbReference type="Pfam" id="PF02517"/>
    </source>
</evidence>
<gene>
    <name evidence="6" type="ORF">TIFTF001_022066</name>
</gene>
<sequence>MSLTANYTLKPNLKPQDFSPFFPRIAFQVREFRVFRRRRLKRSRRLALRSQLNPFVDLFGSLITQFPSASSLELIAPAALGLVSGLALTASRFGSGRAVSDIGEWILFTSPTPFNRFVLLRCPSISFEGSELLEDVNEKLVKEDRHYVRFDTGRVLVSGGGGGYGDGGLERKLEYQRVCVNTDDGGVISLDWPANLDLTEEHGLDTTLLIVPGSAQGSTDVNIRSFVCDALKRGYFPVVMNPRGCAGSPLTTARLFTAADGDDICTAIQFINKARPWTTLMGVGWGYGANMLTKYLAEVGEGTPLTAAACIDNPFDLEEATRSFPHHVAIDHKLTGGLVDILRSNKELFRGRAKGFDVEKALSAKSVRDFEKAISMVSYGFEAIEDFYSNSSTRNLIGDVKIPVLFIQNDDGSAPLFSIPRSSIAENPFTSLLLCSCLPPSGTYGGRSAITWCQQLTIEWLTAVELGLLKGRHPLLKDVDITINPSKGLAFIEGKQSNKNGKVTKLLDFTPTGTLNGYATDATHSVLEESDTTASLILRSRKDLQRKSEVEDKELKKVENGALEQTNSVDTELVEQEEVSPIESESGEVLQTAQVVMNMLDVTMPGALTEEKKKKVLTAVGQGETVMKALQDAVPEDVWEKLTTSVSGILHAQGAHKKLNELLDISRIPRMSSGLKSKMEEKTSNIDGALLDQHSSDQMKKSDNLSDSSVDNQPGMHTPSGGMESELLQTESSQRSVNSGQSQSISTDATNNSGSVRKEASDSGSDDNHDDSSKGKAVVNSEIAERGSETGGKANSSRRAEKASSAEEANVEEHKDQNERTALSDTKEEHSAKNEEKSVPDLNKATSGVIGENTSPSGSSSEAQSMEKEDSNNKNTQPVPDQSKSSSDSNSPTFNVSQALDAFTGMDDSTQVAVNSVFGVIEDMISHFEESSDREDEVKDEKNDSTSGSMSANDNPVDGQRPENSKATPLDKSVQPDGKESTPSPISSHGNDMKSFLDKDTATYVVNHGSGNDELLAGNNRLHDSSDKIKKANSIPTYVTLKTPYFPKYLFSTIPTESLDSDATNALLLEYFPEEGQWKLLEQPGNNGSDVDGTQEKVHNRSTEADDGDKAIEPLYVILDTDKQQEPVEEFETLDQEKEKVKTDDDLSGEMMLFVKDIILDALKVEVGRKLGMAETNEIKPNLARELEEVANAVSMYVGHDVKNAMTSDVQCHDIDDVFEKVGTLSGKHIVRAISSAVQETTYLRRILPVGVIVGSSLAALRKIFCVSTVHDDEDDLNLVEDKNLRGNDHSMIKVSKTNQTPPEKSVKYNRLDSKKNATVMVGAVTVALGASALLVQHQDSFKSNEAAESSSKSPNMKVDNRKEPEKLEEETSEKNQNIGLSLAEKAMLVASPVVPTKEGGEVDQERLVAMLADLGQKGGMLRLVGKVALLWGGIRGAMSLTNRLISFLRMAERPLIQRVLWFASMVLVLWSPVAVPLLPTLVQSWTTHTPSTFAELTCIVGLYTAVMILVMLWGKRIRGYENPFEQYGLDLTSLPKIQNFLMGLIGGVMVVVSIQAVNVLLGCVNNSWPYTPYSMDTMTRLKWYGRMLVVAGQGIVTASGVALVEELLFRSWLPEEIAVDLGYHRGIIISGLVFSLLQRSPWAIPGLWLLSLSLSGVRQRNQGSLSLPIGLRAGIMASSFILQKGGFLTYKPNIPLWITGTHPFQPFSGISGFAFSLLLALFLYPRQPLQTNNLKGKNGE</sequence>
<dbReference type="GO" id="GO:0047372">
    <property type="term" value="F:monoacylglycerol lipase activity"/>
    <property type="evidence" value="ECO:0007669"/>
    <property type="project" value="TreeGrafter"/>
</dbReference>
<evidence type="ECO:0000313" key="6">
    <source>
        <dbReference type="EMBL" id="GMN52926.1"/>
    </source>
</evidence>
<keyword evidence="3" id="KW-1133">Transmembrane helix</keyword>
<feature type="compositionally biased region" description="Basic and acidic residues" evidence="2">
    <location>
        <begin position="695"/>
        <end position="704"/>
    </location>
</feature>
<feature type="compositionally biased region" description="Polar residues" evidence="2">
    <location>
        <begin position="873"/>
        <end position="882"/>
    </location>
</feature>
<dbReference type="InterPro" id="IPR056652">
    <property type="entry name" value="DUF7750"/>
</dbReference>
<feature type="region of interest" description="Disordered" evidence="2">
    <location>
        <begin position="928"/>
        <end position="994"/>
    </location>
</feature>
<dbReference type="Proteomes" id="UP001187192">
    <property type="component" value="Unassembled WGS sequence"/>
</dbReference>
<dbReference type="InterPro" id="IPR029058">
    <property type="entry name" value="AB_hydrolase_fold"/>
</dbReference>
<feature type="region of interest" description="Disordered" evidence="2">
    <location>
        <begin position="1344"/>
        <end position="1377"/>
    </location>
</feature>
<feature type="compositionally biased region" description="Polar residues" evidence="2">
    <location>
        <begin position="945"/>
        <end position="954"/>
    </location>
</feature>
<evidence type="ECO:0000313" key="7">
    <source>
        <dbReference type="Proteomes" id="UP001187192"/>
    </source>
</evidence>
<feature type="compositionally biased region" description="Polar residues" evidence="2">
    <location>
        <begin position="852"/>
        <end position="864"/>
    </location>
</feature>
<keyword evidence="3" id="KW-0812">Transmembrane</keyword>
<feature type="region of interest" description="Disordered" evidence="2">
    <location>
        <begin position="1082"/>
        <end position="1106"/>
    </location>
</feature>
<dbReference type="PANTHER" id="PTHR10794:SF92">
    <property type="entry name" value="EMBRYOGENESIS-ASSOCIATED PROTEIN EMB8"/>
    <property type="match status" value="1"/>
</dbReference>
<keyword evidence="7" id="KW-1185">Reference proteome</keyword>
<dbReference type="PANTHER" id="PTHR10794">
    <property type="entry name" value="ABHYDROLASE DOMAIN-CONTAINING PROTEIN"/>
    <property type="match status" value="1"/>
</dbReference>
<feature type="compositionally biased region" description="Basic and acidic residues" evidence="2">
    <location>
        <begin position="825"/>
        <end position="839"/>
    </location>
</feature>
<evidence type="ECO:0008006" key="8">
    <source>
        <dbReference type="Google" id="ProtNLM"/>
    </source>
</evidence>
<feature type="transmembrane region" description="Helical" evidence="3">
    <location>
        <begin position="1708"/>
        <end position="1726"/>
    </location>
</feature>
<feature type="transmembrane region" description="Helical" evidence="3">
    <location>
        <begin position="1494"/>
        <end position="1514"/>
    </location>
</feature>
<evidence type="ECO:0000259" key="5">
    <source>
        <dbReference type="Pfam" id="PF24930"/>
    </source>
</evidence>
<feature type="transmembrane region" description="Helical" evidence="3">
    <location>
        <begin position="1460"/>
        <end position="1482"/>
    </location>
</feature>
<feature type="compositionally biased region" description="Basic and acidic residues" evidence="2">
    <location>
        <begin position="798"/>
        <end position="819"/>
    </location>
</feature>
<evidence type="ECO:0000256" key="1">
    <source>
        <dbReference type="ARBA" id="ARBA00010884"/>
    </source>
</evidence>